<organism evidence="2 3">
    <name type="scientific">Chrysophaeum taylorii</name>
    <dbReference type="NCBI Taxonomy" id="2483200"/>
    <lineage>
        <taxon>Eukaryota</taxon>
        <taxon>Sar</taxon>
        <taxon>Stramenopiles</taxon>
        <taxon>Ochrophyta</taxon>
        <taxon>Pelagophyceae</taxon>
        <taxon>Pelagomonadales</taxon>
        <taxon>Pelagomonadaceae</taxon>
        <taxon>Chrysophaeum</taxon>
    </lineage>
</organism>
<protein>
    <submittedName>
        <fullName evidence="2">Uncharacterized protein</fullName>
    </submittedName>
</protein>
<comment type="caution">
    <text evidence="2">The sequence shown here is derived from an EMBL/GenBank/DDBJ whole genome shotgun (WGS) entry which is preliminary data.</text>
</comment>
<feature type="transmembrane region" description="Helical" evidence="1">
    <location>
        <begin position="69"/>
        <end position="89"/>
    </location>
</feature>
<keyword evidence="3" id="KW-1185">Reference proteome</keyword>
<dbReference type="EMBL" id="JAQMWT010000425">
    <property type="protein sequence ID" value="KAJ8601523.1"/>
    <property type="molecule type" value="Genomic_DNA"/>
</dbReference>
<keyword evidence="1" id="KW-1133">Transmembrane helix</keyword>
<keyword evidence="1" id="KW-0472">Membrane</keyword>
<dbReference type="AlphaFoldDB" id="A0AAD7UD36"/>
<evidence type="ECO:0000313" key="3">
    <source>
        <dbReference type="Proteomes" id="UP001230188"/>
    </source>
</evidence>
<proteinExistence type="predicted"/>
<name>A0AAD7UD36_9STRA</name>
<sequence>MSSVALSHQLSALQLASVGNFGVAVLSCVYGAHNLIMLLLTFLDHNDDDCGDPFESRLARCGSPVSDEVFHLLDFWPTFAFALLTSFSFAQSSMRIMLMLEVSFSFVPAMLVTLDLKKFEVLSHEIEYLDELARAILLAALLRKARVISALIPCAQLLSYNCLADGERISHYFEFCSGLFSAAATFWLCMDNKIQAESEIICICQAQGYCRNLDSPHSAIRRRSRRGRVSITLPTLLRQGTSQKNLEEAPIADYGAV</sequence>
<accession>A0AAD7UD36</accession>
<keyword evidence="1" id="KW-0812">Transmembrane</keyword>
<dbReference type="Proteomes" id="UP001230188">
    <property type="component" value="Unassembled WGS sequence"/>
</dbReference>
<reference evidence="2" key="1">
    <citation type="submission" date="2023-01" db="EMBL/GenBank/DDBJ databases">
        <title>Metagenome sequencing of chrysophaentin producing Chrysophaeum taylorii.</title>
        <authorList>
            <person name="Davison J."/>
            <person name="Bewley C."/>
        </authorList>
    </citation>
    <scope>NUCLEOTIDE SEQUENCE</scope>
    <source>
        <strain evidence="2">NIES-1699</strain>
    </source>
</reference>
<evidence type="ECO:0000313" key="2">
    <source>
        <dbReference type="EMBL" id="KAJ8601523.1"/>
    </source>
</evidence>
<feature type="transmembrane region" description="Helical" evidence="1">
    <location>
        <begin position="12"/>
        <end position="33"/>
    </location>
</feature>
<evidence type="ECO:0000256" key="1">
    <source>
        <dbReference type="SAM" id="Phobius"/>
    </source>
</evidence>
<gene>
    <name evidence="2" type="ORF">CTAYLR_010600</name>
</gene>